<reference evidence="5" key="4">
    <citation type="submission" date="2022-04" db="EMBL/GenBank/DDBJ databases">
        <authorList>
            <person name="Komine T."/>
            <person name="Fukano H."/>
            <person name="Wada S."/>
        </authorList>
    </citation>
    <scope>NUCLEOTIDE SEQUENCE</scope>
    <source>
        <strain evidence="5">NJB18185</strain>
    </source>
</reference>
<evidence type="ECO:0000259" key="2">
    <source>
        <dbReference type="Pfam" id="PF00823"/>
    </source>
</evidence>
<dbReference type="RefSeq" id="WP_108923442.1">
    <property type="nucleotide sequence ID" value="NZ_BFCH01000018.1"/>
</dbReference>
<sequence>MSFAFQPPEITSGEMYMGPGAGPLLAAAAAWDALAAELQSTASSYGAIVDGLVNDAWTGPSSVAMAAAAAPFVTWMTATSAQAKTAAVQAMAAVSAYETTFAAVVPPTEIATNRAELAMLLVTNTFGQNTAAIAATEGEYGEMWAQDAAAMFSYASASAAATRLTPFTEPPQTTDATGLARQAAAAGEADAAAVAADALPSAAAASSPYDFISQLLEALGNGARNYMNFWDQVLNGLTGSPVAGATWQNTFGILADIGRFSTVANDSMSPINLGMTEFKLFWKPPVEGLDIPKSALGAGLGMRPAAAVGFTSPVSAGVGEANVVGRLSVPPTWASATPAIRMVSTALPATSLAAAPASGIPGSLLGPMALGSLTGGALGAASPPIFGGGARVRASGGKCGEPVKLDDVIAKLQKEPEAVQHWNVDKAGLDALLDQLTKKPGIHTVHVSRGETPKVTLPDVQLPST</sequence>
<reference evidence="4" key="1">
    <citation type="journal article" date="2018" name="Genome Announc.">
        <title>Draft Genome Sequence of Mycobacterium montefiorense Isolated from Japanese Black Salamander (Hynobius nigrescens).</title>
        <authorList>
            <person name="Fukano H."/>
            <person name="Yoshida M."/>
            <person name="Shimizu A."/>
            <person name="Iwao H."/>
            <person name="Katayama Y."/>
            <person name="Omatsu T."/>
            <person name="Mizutani T."/>
            <person name="Kurata O."/>
            <person name="Wada S."/>
            <person name="Hoshino Y."/>
        </authorList>
    </citation>
    <scope>NUCLEOTIDE SEQUENCE</scope>
    <source>
        <strain evidence="4">BS</strain>
    </source>
</reference>
<reference evidence="5" key="3">
    <citation type="journal article" date="2022" name="Microbiol. Resour. Announc.">
        <title>Draft Genome Sequences of Eight Mycobacterium montefiorense Strains Isolated from Salamanders in Captivity.</title>
        <authorList>
            <person name="Komine T."/>
            <person name="Ihara H."/>
            <person name="Fukano H."/>
            <person name="Hoshino Y."/>
            <person name="Kurata O."/>
            <person name="Wada S."/>
        </authorList>
    </citation>
    <scope>NUCLEOTIDE SEQUENCE</scope>
    <source>
        <strain evidence="5">NJB18185</strain>
    </source>
</reference>
<name>A0AA37PJU8_9MYCO</name>
<accession>A0AA37PJU8</accession>
<comment type="similarity">
    <text evidence="1">Belongs to the mycobacterial PPE family.</text>
</comment>
<feature type="domain" description="PPE" evidence="2">
    <location>
        <begin position="3"/>
        <end position="165"/>
    </location>
</feature>
<keyword evidence="6" id="KW-1185">Reference proteome</keyword>
<dbReference type="AlphaFoldDB" id="A0AA37PJU8"/>
<evidence type="ECO:0000313" key="7">
    <source>
        <dbReference type="Proteomes" id="UP001139505"/>
    </source>
</evidence>
<dbReference type="Pfam" id="PF00823">
    <property type="entry name" value="PPE"/>
    <property type="match status" value="1"/>
</dbReference>
<gene>
    <name evidence="5" type="primary">PPE33_1</name>
    <name evidence="4" type="ORF">MmonteBS_32510</name>
    <name evidence="5" type="ORF">NJB18185_09070</name>
</gene>
<feature type="domain" description="PPE family C-terminal" evidence="3">
    <location>
        <begin position="315"/>
        <end position="381"/>
    </location>
</feature>
<dbReference type="Proteomes" id="UP000245060">
    <property type="component" value="Unassembled WGS sequence"/>
</dbReference>
<evidence type="ECO:0000313" key="6">
    <source>
        <dbReference type="Proteomes" id="UP000245060"/>
    </source>
</evidence>
<dbReference type="InterPro" id="IPR022171">
    <property type="entry name" value="PPE_C"/>
</dbReference>
<evidence type="ECO:0000313" key="5">
    <source>
        <dbReference type="EMBL" id="GKU71131.1"/>
    </source>
</evidence>
<reference evidence="6" key="2">
    <citation type="submission" date="2018-04" db="EMBL/GenBank/DDBJ databases">
        <title>Draft genome sequence of Mycobacterium montefiorense isolated from Japanese black salamander.</title>
        <authorList>
            <person name="Fukano H."/>
            <person name="Yoshida M."/>
            <person name="Shimizu A."/>
            <person name="Iwao H."/>
            <person name="Kurata O."/>
            <person name="Katayama Y."/>
            <person name="Omatsu T."/>
            <person name="Mizutani T."/>
            <person name="Wada S."/>
            <person name="Hoshino Y."/>
        </authorList>
    </citation>
    <scope>NUCLEOTIDE SEQUENCE [LARGE SCALE GENOMIC DNA]</scope>
    <source>
        <strain evidence="6">BS</strain>
    </source>
</reference>
<protein>
    <submittedName>
        <fullName evidence="5">PPE family protein PPE33</fullName>
    </submittedName>
</protein>
<dbReference type="GO" id="GO:0052572">
    <property type="term" value="P:response to host immune response"/>
    <property type="evidence" value="ECO:0007669"/>
    <property type="project" value="TreeGrafter"/>
</dbReference>
<dbReference type="InterPro" id="IPR038332">
    <property type="entry name" value="PPE_sf"/>
</dbReference>
<dbReference type="Gene3D" id="1.20.1260.20">
    <property type="entry name" value="PPE superfamily"/>
    <property type="match status" value="1"/>
</dbReference>
<proteinExistence type="inferred from homology"/>
<evidence type="ECO:0000313" key="4">
    <source>
        <dbReference type="EMBL" id="GBG38879.1"/>
    </source>
</evidence>
<organism evidence="5 7">
    <name type="scientific">Mycobacterium montefiorense</name>
    <dbReference type="NCBI Taxonomy" id="154654"/>
    <lineage>
        <taxon>Bacteria</taxon>
        <taxon>Bacillati</taxon>
        <taxon>Actinomycetota</taxon>
        <taxon>Actinomycetes</taxon>
        <taxon>Mycobacteriales</taxon>
        <taxon>Mycobacteriaceae</taxon>
        <taxon>Mycobacterium</taxon>
        <taxon>Mycobacterium simiae complex</taxon>
    </lineage>
</organism>
<dbReference type="SUPFAM" id="SSF140459">
    <property type="entry name" value="PE/PPE dimer-like"/>
    <property type="match status" value="1"/>
</dbReference>
<dbReference type="Pfam" id="PF12484">
    <property type="entry name" value="PPE-SVP"/>
    <property type="match status" value="1"/>
</dbReference>
<dbReference type="Proteomes" id="UP001139505">
    <property type="component" value="Unassembled WGS sequence"/>
</dbReference>
<dbReference type="InterPro" id="IPR000030">
    <property type="entry name" value="PPE_dom"/>
</dbReference>
<dbReference type="PANTHER" id="PTHR46766:SF1">
    <property type="entry name" value="GLUTAMINE-RICH PROTEIN 2"/>
    <property type="match status" value="1"/>
</dbReference>
<dbReference type="FunFam" id="1.20.1260.20:FF:000001">
    <property type="entry name" value="PPE family protein PPE41"/>
    <property type="match status" value="1"/>
</dbReference>
<dbReference type="EMBL" id="BQYH01000005">
    <property type="protein sequence ID" value="GKU71131.1"/>
    <property type="molecule type" value="Genomic_DNA"/>
</dbReference>
<dbReference type="EMBL" id="BFCH01000018">
    <property type="protein sequence ID" value="GBG38879.1"/>
    <property type="molecule type" value="Genomic_DNA"/>
</dbReference>
<evidence type="ECO:0000256" key="1">
    <source>
        <dbReference type="ARBA" id="ARBA00010652"/>
    </source>
</evidence>
<comment type="caution">
    <text evidence="5">The sequence shown here is derived from an EMBL/GenBank/DDBJ whole genome shotgun (WGS) entry which is preliminary data.</text>
</comment>
<dbReference type="PANTHER" id="PTHR46766">
    <property type="entry name" value="GLUTAMINE-RICH PROTEIN 2"/>
    <property type="match status" value="1"/>
</dbReference>
<evidence type="ECO:0000259" key="3">
    <source>
        <dbReference type="Pfam" id="PF12484"/>
    </source>
</evidence>